<dbReference type="AlphaFoldDB" id="A0A4Y4DSE0"/>
<protein>
    <recommendedName>
        <fullName evidence="3">Bacterial EndoU nuclease domain-containing protein</fullName>
    </recommendedName>
</protein>
<name>A0A4Y4DSE0_CELCE</name>
<dbReference type="RefSeq" id="WP_141387425.1">
    <property type="nucleotide sequence ID" value="NZ_BJNZ01000001.1"/>
</dbReference>
<evidence type="ECO:0008006" key="3">
    <source>
        <dbReference type="Google" id="ProtNLM"/>
    </source>
</evidence>
<evidence type="ECO:0000313" key="2">
    <source>
        <dbReference type="Proteomes" id="UP000316659"/>
    </source>
</evidence>
<reference evidence="1 2" key="1">
    <citation type="submission" date="2019-06" db="EMBL/GenBank/DDBJ databases">
        <title>Whole genome shotgun sequence of Cellulosimicrobium cellulans NBRC 15516.</title>
        <authorList>
            <person name="Hosoyama A."/>
            <person name="Uohara A."/>
            <person name="Ohji S."/>
            <person name="Ichikawa N."/>
        </authorList>
    </citation>
    <scope>NUCLEOTIDE SEQUENCE [LARGE SCALE GENOMIC DNA]</scope>
    <source>
        <strain evidence="1 2">NBRC 15516</strain>
    </source>
</reference>
<comment type="caution">
    <text evidence="1">The sequence shown here is derived from an EMBL/GenBank/DDBJ whole genome shotgun (WGS) entry which is preliminary data.</text>
</comment>
<dbReference type="EMBL" id="BJNZ01000001">
    <property type="protein sequence ID" value="GED08269.1"/>
    <property type="molecule type" value="Genomic_DNA"/>
</dbReference>
<dbReference type="Proteomes" id="UP000316659">
    <property type="component" value="Unassembled WGS sequence"/>
</dbReference>
<evidence type="ECO:0000313" key="1">
    <source>
        <dbReference type="EMBL" id="GED08269.1"/>
    </source>
</evidence>
<accession>A0A4Y4DSE0</accession>
<organism evidence="1 2">
    <name type="scientific">Cellulosimicrobium cellulans</name>
    <name type="common">Arthrobacter luteus</name>
    <dbReference type="NCBI Taxonomy" id="1710"/>
    <lineage>
        <taxon>Bacteria</taxon>
        <taxon>Bacillati</taxon>
        <taxon>Actinomycetota</taxon>
        <taxon>Actinomycetes</taxon>
        <taxon>Micrococcales</taxon>
        <taxon>Promicromonosporaceae</taxon>
        <taxon>Cellulosimicrobium</taxon>
    </lineage>
</organism>
<proteinExistence type="predicted"/>
<sequence length="74" mass="8491">MGGSSSWRTLADWAINEALRYPAHVWYESRNDADVFKTEVQIRDRSGRVRDVKYSNVVVARVSKNIITTYPSNS</sequence>
<gene>
    <name evidence="1" type="ORF">CCE02nite_02680</name>
</gene>